<proteinExistence type="predicted"/>
<dbReference type="RefSeq" id="WP_209988176.1">
    <property type="nucleotide sequence ID" value="NZ_JBHUKY010000033.1"/>
</dbReference>
<name>A0ABW5FH65_9BACL</name>
<dbReference type="EMBL" id="JBHUKY010000033">
    <property type="protein sequence ID" value="MFD2412071.1"/>
    <property type="molecule type" value="Genomic_DNA"/>
</dbReference>
<feature type="signal peptide" evidence="1">
    <location>
        <begin position="1"/>
        <end position="25"/>
    </location>
</feature>
<evidence type="ECO:0000256" key="1">
    <source>
        <dbReference type="SAM" id="SignalP"/>
    </source>
</evidence>
<sequence>MDLKKFNKLLIVSLLLTLIACSEKPANSTLDDNVNSGLNSIEFANTIPSTANRDKLPNTSAGGVSLGLYNDKGVIEKDFNFNYNADEKINKFISIGNFINTDRVYKIILLIDYKQAKFSVDNREPEEDFTLEVKAGESVEIPFQLPNLDRGLHDILFVIIKSPENKSFDEEYRKKTDMNHLLFLRFSTVIQEETVNEQIKYNEYGIIENNSMLDGLLVTKNNDLKRWLTQNVASHDILNYYIRVGNNSNKQLKRYAVVNLFDWKQVDVIDDRKIVYFEVSKDNLVKLNSGFTINQDSGTYDLTTLLIHNPYQKLDIYNRDVETGIRVGVKVN</sequence>
<gene>
    <name evidence="2" type="ORF">ACFSX3_19440</name>
</gene>
<protein>
    <recommendedName>
        <fullName evidence="4">DUF4352 domain-containing protein</fullName>
    </recommendedName>
</protein>
<evidence type="ECO:0008006" key="4">
    <source>
        <dbReference type="Google" id="ProtNLM"/>
    </source>
</evidence>
<keyword evidence="1" id="KW-0732">Signal</keyword>
<evidence type="ECO:0000313" key="2">
    <source>
        <dbReference type="EMBL" id="MFD2412071.1"/>
    </source>
</evidence>
<comment type="caution">
    <text evidence="2">The sequence shown here is derived from an EMBL/GenBank/DDBJ whole genome shotgun (WGS) entry which is preliminary data.</text>
</comment>
<feature type="chain" id="PRO_5046794158" description="DUF4352 domain-containing protein" evidence="1">
    <location>
        <begin position="26"/>
        <end position="332"/>
    </location>
</feature>
<dbReference type="Proteomes" id="UP001597448">
    <property type="component" value="Unassembled WGS sequence"/>
</dbReference>
<accession>A0ABW5FH65</accession>
<dbReference type="PROSITE" id="PS51257">
    <property type="entry name" value="PROKAR_LIPOPROTEIN"/>
    <property type="match status" value="1"/>
</dbReference>
<evidence type="ECO:0000313" key="3">
    <source>
        <dbReference type="Proteomes" id="UP001597448"/>
    </source>
</evidence>
<reference evidence="3" key="1">
    <citation type="journal article" date="2019" name="Int. J. Syst. Evol. Microbiol.">
        <title>The Global Catalogue of Microorganisms (GCM) 10K type strain sequencing project: providing services to taxonomists for standard genome sequencing and annotation.</title>
        <authorList>
            <consortium name="The Broad Institute Genomics Platform"/>
            <consortium name="The Broad Institute Genome Sequencing Center for Infectious Disease"/>
            <person name="Wu L."/>
            <person name="Ma J."/>
        </authorList>
    </citation>
    <scope>NUCLEOTIDE SEQUENCE [LARGE SCALE GENOMIC DNA]</scope>
    <source>
        <strain evidence="3">CCM 8725</strain>
    </source>
</reference>
<organism evidence="2 3">
    <name type="scientific">Paenibacillus rhizoplanae</name>
    <dbReference type="NCBI Taxonomy" id="1917181"/>
    <lineage>
        <taxon>Bacteria</taxon>
        <taxon>Bacillati</taxon>
        <taxon>Bacillota</taxon>
        <taxon>Bacilli</taxon>
        <taxon>Bacillales</taxon>
        <taxon>Paenibacillaceae</taxon>
        <taxon>Paenibacillus</taxon>
    </lineage>
</organism>
<keyword evidence="3" id="KW-1185">Reference proteome</keyword>